<dbReference type="InterPro" id="IPR018060">
    <property type="entry name" value="HTH_AraC"/>
</dbReference>
<dbReference type="Gene3D" id="1.10.10.60">
    <property type="entry name" value="Homeodomain-like"/>
    <property type="match status" value="1"/>
</dbReference>
<organism evidence="5">
    <name type="scientific">hydrothermal vent metagenome</name>
    <dbReference type="NCBI Taxonomy" id="652676"/>
    <lineage>
        <taxon>unclassified sequences</taxon>
        <taxon>metagenomes</taxon>
        <taxon>ecological metagenomes</taxon>
    </lineage>
</organism>
<dbReference type="PRINTS" id="PR00032">
    <property type="entry name" value="HTHARAC"/>
</dbReference>
<gene>
    <name evidence="5" type="ORF">MNBD_GAMMA08-2485</name>
</gene>
<dbReference type="PANTHER" id="PTHR47894:SF1">
    <property type="entry name" value="HTH-TYPE TRANSCRIPTIONAL REGULATOR VQSM"/>
    <property type="match status" value="1"/>
</dbReference>
<evidence type="ECO:0000256" key="3">
    <source>
        <dbReference type="ARBA" id="ARBA00023163"/>
    </source>
</evidence>
<evidence type="ECO:0000313" key="5">
    <source>
        <dbReference type="EMBL" id="VAW65679.1"/>
    </source>
</evidence>
<dbReference type="PANTHER" id="PTHR47894">
    <property type="entry name" value="HTH-TYPE TRANSCRIPTIONAL REGULATOR GADX"/>
    <property type="match status" value="1"/>
</dbReference>
<dbReference type="InterPro" id="IPR020449">
    <property type="entry name" value="Tscrpt_reg_AraC-type_HTH"/>
</dbReference>
<proteinExistence type="predicted"/>
<keyword evidence="1" id="KW-0805">Transcription regulation</keyword>
<dbReference type="InterPro" id="IPR032687">
    <property type="entry name" value="AraC-type_N"/>
</dbReference>
<dbReference type="GO" id="GO:0003700">
    <property type="term" value="F:DNA-binding transcription factor activity"/>
    <property type="evidence" value="ECO:0007669"/>
    <property type="project" value="InterPro"/>
</dbReference>
<protein>
    <submittedName>
        <fullName evidence="5">Transcriptional regulator, AraC family</fullName>
    </submittedName>
</protein>
<reference evidence="5" key="1">
    <citation type="submission" date="2018-06" db="EMBL/GenBank/DDBJ databases">
        <authorList>
            <person name="Zhirakovskaya E."/>
        </authorList>
    </citation>
    <scope>NUCLEOTIDE SEQUENCE</scope>
</reference>
<dbReference type="SMART" id="SM00342">
    <property type="entry name" value="HTH_ARAC"/>
    <property type="match status" value="1"/>
</dbReference>
<evidence type="ECO:0000259" key="4">
    <source>
        <dbReference type="PROSITE" id="PS01124"/>
    </source>
</evidence>
<dbReference type="SUPFAM" id="SSF46689">
    <property type="entry name" value="Homeodomain-like"/>
    <property type="match status" value="1"/>
</dbReference>
<dbReference type="InterPro" id="IPR009057">
    <property type="entry name" value="Homeodomain-like_sf"/>
</dbReference>
<dbReference type="GO" id="GO:0000976">
    <property type="term" value="F:transcription cis-regulatory region binding"/>
    <property type="evidence" value="ECO:0007669"/>
    <property type="project" value="TreeGrafter"/>
</dbReference>
<name>A0A3B0XUW4_9ZZZZ</name>
<dbReference type="Pfam" id="PF12833">
    <property type="entry name" value="HTH_18"/>
    <property type="match status" value="1"/>
</dbReference>
<dbReference type="AlphaFoldDB" id="A0A3B0XUW4"/>
<accession>A0A3B0XUW4</accession>
<keyword evidence="3" id="KW-0804">Transcription</keyword>
<feature type="domain" description="HTH araC/xylS-type" evidence="4">
    <location>
        <begin position="238"/>
        <end position="336"/>
    </location>
</feature>
<dbReference type="GO" id="GO:0005829">
    <property type="term" value="C:cytosol"/>
    <property type="evidence" value="ECO:0007669"/>
    <property type="project" value="TreeGrafter"/>
</dbReference>
<evidence type="ECO:0000256" key="1">
    <source>
        <dbReference type="ARBA" id="ARBA00023015"/>
    </source>
</evidence>
<keyword evidence="2" id="KW-0238">DNA-binding</keyword>
<evidence type="ECO:0000256" key="2">
    <source>
        <dbReference type="ARBA" id="ARBA00023125"/>
    </source>
</evidence>
<dbReference type="PROSITE" id="PS01124">
    <property type="entry name" value="HTH_ARAC_FAMILY_2"/>
    <property type="match status" value="1"/>
</dbReference>
<sequence length="337" mass="37987">MEETIDSEQLTIVVSVAAVLGKVLECYGLDKMAIGKKAGIDMDIAYKANDRISSTKLQKVWKIALKETGDDSIGITYASLIQPASLNGLGFAWIASDTLKDSINRLVRFQHSVTTTSSFFFNELDDCYQIILRSKLKNTENVSIDASIAALYKMCEITYGPDLKAISVRIAHKKPKNSKKFDDFFGVSVLFNTKKTQILFSKNTFEHELISANPDLARMNDQVVIDYLKCFDKKNIVLQVRARIIEELNNGIPNQEKIASSLNMSLRNLQRKLKGEGANFKMILDETRSELSKQYLRGSDRSIIEVGFLLGFSEPSNFARAFRRWTGVSPHEYREAP</sequence>
<dbReference type="EMBL" id="UOFH01000326">
    <property type="protein sequence ID" value="VAW65679.1"/>
    <property type="molecule type" value="Genomic_DNA"/>
</dbReference>
<dbReference type="Pfam" id="PF12625">
    <property type="entry name" value="Arabinose_bd"/>
    <property type="match status" value="1"/>
</dbReference>